<dbReference type="AlphaFoldDB" id="A0AAN9YBH0"/>
<reference evidence="4 5" key="1">
    <citation type="submission" date="2024-03" db="EMBL/GenBank/DDBJ databases">
        <title>Adaptation during the transition from Ophiocordyceps entomopathogen to insect associate is accompanied by gene loss and intensified selection.</title>
        <authorList>
            <person name="Ward C.M."/>
            <person name="Onetto C.A."/>
            <person name="Borneman A.R."/>
        </authorList>
    </citation>
    <scope>NUCLEOTIDE SEQUENCE [LARGE SCALE GENOMIC DNA]</scope>
    <source>
        <strain evidence="4">AWRI1</strain>
        <tissue evidence="4">Single Adult Female</tissue>
    </source>
</reference>
<name>A0AAN9YBH0_9HEMI</name>
<keyword evidence="5" id="KW-1185">Reference proteome</keyword>
<dbReference type="Proteomes" id="UP001367676">
    <property type="component" value="Unassembled WGS sequence"/>
</dbReference>
<dbReference type="GO" id="GO:0003964">
    <property type="term" value="F:RNA-directed DNA polymerase activity"/>
    <property type="evidence" value="ECO:0007669"/>
    <property type="project" value="UniProtKB-EC"/>
</dbReference>
<dbReference type="InterPro" id="IPR043502">
    <property type="entry name" value="DNA/RNA_pol_sf"/>
</dbReference>
<dbReference type="InterPro" id="IPR041588">
    <property type="entry name" value="Integrase_H2C2"/>
</dbReference>
<dbReference type="Gene3D" id="1.10.340.70">
    <property type="match status" value="1"/>
</dbReference>
<comment type="caution">
    <text evidence="4">The sequence shown here is derived from an EMBL/GenBank/DDBJ whole genome shotgun (WGS) entry which is preliminary data.</text>
</comment>
<evidence type="ECO:0000259" key="2">
    <source>
        <dbReference type="Pfam" id="PF00078"/>
    </source>
</evidence>
<protein>
    <recommendedName>
        <fullName evidence="1">RNA-directed DNA polymerase</fullName>
        <ecNumber evidence="1">2.7.7.49</ecNumber>
    </recommendedName>
</protein>
<dbReference type="SUPFAM" id="SSF56672">
    <property type="entry name" value="DNA/RNA polymerases"/>
    <property type="match status" value="1"/>
</dbReference>
<dbReference type="PANTHER" id="PTHR37984">
    <property type="entry name" value="PROTEIN CBG26694"/>
    <property type="match status" value="1"/>
</dbReference>
<dbReference type="Gene3D" id="3.10.10.10">
    <property type="entry name" value="HIV Type 1 Reverse Transcriptase, subunit A, domain 1"/>
    <property type="match status" value="1"/>
</dbReference>
<dbReference type="PANTHER" id="PTHR37984:SF5">
    <property type="entry name" value="PROTEIN NYNRIN-LIKE"/>
    <property type="match status" value="1"/>
</dbReference>
<dbReference type="EMBL" id="JBBCAQ010000002">
    <property type="protein sequence ID" value="KAK7605162.1"/>
    <property type="molecule type" value="Genomic_DNA"/>
</dbReference>
<evidence type="ECO:0000313" key="4">
    <source>
        <dbReference type="EMBL" id="KAK7605162.1"/>
    </source>
</evidence>
<evidence type="ECO:0000313" key="5">
    <source>
        <dbReference type="Proteomes" id="UP001367676"/>
    </source>
</evidence>
<dbReference type="InterPro" id="IPR050951">
    <property type="entry name" value="Retrovirus_Pol_polyprotein"/>
</dbReference>
<feature type="domain" description="Reverse transcriptase" evidence="2">
    <location>
        <begin position="60"/>
        <end position="136"/>
    </location>
</feature>
<dbReference type="EC" id="2.7.7.49" evidence="1"/>
<sequence length="541" mass="61740">MNRQDVIKQVMEPTPWISNLTAVEKNDNLLRVCLDPQSLNKAIQIPKYAIPKTDDILVKLGFGINCTPEMFMAEMMQIFGEIKNVSPYFDDLIIATETDREHDVALSQVCQQARKYNVKFNPDKLQFKKPSVQFLGPVISAQGMKPAYKHIRALVELPIPTDKSAVLRFFGFVKFLARFLPNVSQLTANLRQLTRKDVKFQWTAAHQDEFHHIKKLIISEPTLTFFDSKKPVVIQTDSSKDVLVHSDHRPLESILKKDLDKVSVCLQRLRLRLPKYNVMVQYMPGMQLLVADAFSRAYLIDEIPNLEYQTITVHFFKLLAVSAQKAEWIAAETKADSDLAQIMAWTEKDQWPSLPSSQSPGLARYLSLCPFLSAVDGMLFFEYCLVVPSSVRLFFLAKLHEGHLVVEKTKQLARETVYWPGMTVDISNFVKVCSLCQKFARNNVKQPLQSYPIASYQWQHLAADIATIDKEDFLVVVDKFSNWPEDQNTPVADTGFFPAQILLGRCFQKKLQVASQLLNPQCVPHVVIVANKEKSQAVQQY</sequence>
<organism evidence="4 5">
    <name type="scientific">Parthenolecanium corni</name>
    <dbReference type="NCBI Taxonomy" id="536013"/>
    <lineage>
        <taxon>Eukaryota</taxon>
        <taxon>Metazoa</taxon>
        <taxon>Ecdysozoa</taxon>
        <taxon>Arthropoda</taxon>
        <taxon>Hexapoda</taxon>
        <taxon>Insecta</taxon>
        <taxon>Pterygota</taxon>
        <taxon>Neoptera</taxon>
        <taxon>Paraneoptera</taxon>
        <taxon>Hemiptera</taxon>
        <taxon>Sternorrhyncha</taxon>
        <taxon>Coccoidea</taxon>
        <taxon>Coccidae</taxon>
        <taxon>Parthenolecanium</taxon>
    </lineage>
</organism>
<dbReference type="Pfam" id="PF00078">
    <property type="entry name" value="RVT_1"/>
    <property type="match status" value="1"/>
</dbReference>
<dbReference type="Gene3D" id="3.30.70.270">
    <property type="match status" value="3"/>
</dbReference>
<gene>
    <name evidence="4" type="ORF">V9T40_007020</name>
</gene>
<evidence type="ECO:0000259" key="3">
    <source>
        <dbReference type="Pfam" id="PF17921"/>
    </source>
</evidence>
<proteinExistence type="predicted"/>
<dbReference type="InterPro" id="IPR000477">
    <property type="entry name" value="RT_dom"/>
</dbReference>
<evidence type="ECO:0000256" key="1">
    <source>
        <dbReference type="ARBA" id="ARBA00012493"/>
    </source>
</evidence>
<dbReference type="Pfam" id="PF17921">
    <property type="entry name" value="Integrase_H2C2"/>
    <property type="match status" value="1"/>
</dbReference>
<accession>A0AAN9YBH0</accession>
<dbReference type="FunFam" id="3.30.70.270:FF:000026">
    <property type="entry name" value="Transposon Ty3-G Gag-Pol polyprotein"/>
    <property type="match status" value="1"/>
</dbReference>
<feature type="domain" description="Integrase zinc-binding" evidence="3">
    <location>
        <begin position="387"/>
        <end position="439"/>
    </location>
</feature>
<dbReference type="InterPro" id="IPR043128">
    <property type="entry name" value="Rev_trsase/Diguanyl_cyclase"/>
</dbReference>